<dbReference type="GO" id="GO:0005829">
    <property type="term" value="C:cytosol"/>
    <property type="evidence" value="ECO:0007669"/>
    <property type="project" value="GOC"/>
</dbReference>
<dbReference type="Proteomes" id="UP000838756">
    <property type="component" value="Unassembled WGS sequence"/>
</dbReference>
<keyword evidence="2" id="KW-0009">Actin-binding</keyword>
<organism evidence="5 6">
    <name type="scientific">Pararge aegeria aegeria</name>
    <dbReference type="NCBI Taxonomy" id="348720"/>
    <lineage>
        <taxon>Eukaryota</taxon>
        <taxon>Metazoa</taxon>
        <taxon>Ecdysozoa</taxon>
        <taxon>Arthropoda</taxon>
        <taxon>Hexapoda</taxon>
        <taxon>Insecta</taxon>
        <taxon>Pterygota</taxon>
        <taxon>Neoptera</taxon>
        <taxon>Endopterygota</taxon>
        <taxon>Lepidoptera</taxon>
        <taxon>Glossata</taxon>
        <taxon>Ditrysia</taxon>
        <taxon>Papilionoidea</taxon>
        <taxon>Nymphalidae</taxon>
        <taxon>Satyrinae</taxon>
        <taxon>Satyrini</taxon>
        <taxon>Parargina</taxon>
        <taxon>Pararge</taxon>
    </lineage>
</organism>
<sequence length="420" mass="46419">MEGIYKINLIPNDLSMEGTIYQIADTLDNLNGIVDDVFTRIMNRININTEKTSKLQERITLSRAKVEKLAGMQKAIKVFSSAKYPASIEHENYQSIFDTNCYHYESNRKITLSGKSQRQSNDKSIQERLHFFHVKVAESKTAKPKQDFNLKAVVNDVSTVGELLVYNTDVSPYCAAPNKTAAYVPRVSAHVEKNVLEEAPPSIMNRNILKREIDEYMYAPGMGMVPELDMPLDLPHLPGIAGDVQFLITSDGSIAPSAITSPVTPSNMVPELELPELPDLQDINNAVPDITDAPPILTSPAPVPPTMPGPSDMPKPLGMPEPISMPGPFSVPGPPNMPVPPPPPPPPPPPMDIQPSKERRHLRVDVPLSPDVVEPMGELRTYSELSRCLLSPGDAVAILKVLISYDRKNYEKNILLHQEM</sequence>
<dbReference type="GO" id="GO:0071203">
    <property type="term" value="C:WASH complex"/>
    <property type="evidence" value="ECO:0007669"/>
    <property type="project" value="InterPro"/>
</dbReference>
<evidence type="ECO:0000313" key="5">
    <source>
        <dbReference type="EMBL" id="CAH2241318.1"/>
    </source>
</evidence>
<dbReference type="GO" id="GO:0034314">
    <property type="term" value="P:Arp2/3 complex-mediated actin nucleation"/>
    <property type="evidence" value="ECO:0007669"/>
    <property type="project" value="InterPro"/>
</dbReference>
<comment type="similarity">
    <text evidence="1">Belongs to the WASH1 family.</text>
</comment>
<feature type="domain" description="WASH1 WAHD" evidence="4">
    <location>
        <begin position="5"/>
        <end position="262"/>
    </location>
</feature>
<evidence type="ECO:0000256" key="2">
    <source>
        <dbReference type="ARBA" id="ARBA00023203"/>
    </source>
</evidence>
<gene>
    <name evidence="5" type="primary">jg20487</name>
    <name evidence="5" type="ORF">PAEG_LOCUS17761</name>
</gene>
<feature type="region of interest" description="Disordered" evidence="3">
    <location>
        <begin position="293"/>
        <end position="355"/>
    </location>
</feature>
<dbReference type="GO" id="GO:0003779">
    <property type="term" value="F:actin binding"/>
    <property type="evidence" value="ECO:0007669"/>
    <property type="project" value="UniProtKB-KW"/>
</dbReference>
<evidence type="ECO:0000313" key="6">
    <source>
        <dbReference type="Proteomes" id="UP000838756"/>
    </source>
</evidence>
<dbReference type="EMBL" id="CAKXAJ010025575">
    <property type="protein sequence ID" value="CAH2241318.1"/>
    <property type="molecule type" value="Genomic_DNA"/>
</dbReference>
<dbReference type="AlphaFoldDB" id="A0A8S4RTY1"/>
<dbReference type="GO" id="GO:0055037">
    <property type="term" value="C:recycling endosome"/>
    <property type="evidence" value="ECO:0007669"/>
    <property type="project" value="TreeGrafter"/>
</dbReference>
<dbReference type="GO" id="GO:0043014">
    <property type="term" value="F:alpha-tubulin binding"/>
    <property type="evidence" value="ECO:0007669"/>
    <property type="project" value="InterPro"/>
</dbReference>
<name>A0A8S4RTY1_9NEOP</name>
<reference evidence="5" key="1">
    <citation type="submission" date="2022-03" db="EMBL/GenBank/DDBJ databases">
        <authorList>
            <person name="Lindestad O."/>
        </authorList>
    </citation>
    <scope>NUCLEOTIDE SEQUENCE</scope>
</reference>
<evidence type="ECO:0000256" key="3">
    <source>
        <dbReference type="SAM" id="MobiDB-lite"/>
    </source>
</evidence>
<dbReference type="PANTHER" id="PTHR23331">
    <property type="entry name" value="CXYORF1"/>
    <property type="match status" value="1"/>
</dbReference>
<dbReference type="Pfam" id="PF11945">
    <property type="entry name" value="WASH_WAHD"/>
    <property type="match status" value="1"/>
</dbReference>
<dbReference type="OrthoDB" id="307871at2759"/>
<accession>A0A8S4RTY1</accession>
<feature type="compositionally biased region" description="Pro residues" evidence="3">
    <location>
        <begin position="301"/>
        <end position="352"/>
    </location>
</feature>
<evidence type="ECO:0000256" key="1">
    <source>
        <dbReference type="ARBA" id="ARBA00005602"/>
    </source>
</evidence>
<dbReference type="GO" id="GO:0032456">
    <property type="term" value="P:endocytic recycling"/>
    <property type="evidence" value="ECO:0007669"/>
    <property type="project" value="TreeGrafter"/>
</dbReference>
<dbReference type="InterPro" id="IPR021854">
    <property type="entry name" value="WASH1_WAHD"/>
</dbReference>
<dbReference type="InterPro" id="IPR028290">
    <property type="entry name" value="WASH1"/>
</dbReference>
<comment type="caution">
    <text evidence="5">The sequence shown here is derived from an EMBL/GenBank/DDBJ whole genome shotgun (WGS) entry which is preliminary data.</text>
</comment>
<protein>
    <submittedName>
        <fullName evidence="5">Jg20487 protein</fullName>
    </submittedName>
</protein>
<dbReference type="GO" id="GO:0043015">
    <property type="term" value="F:gamma-tubulin binding"/>
    <property type="evidence" value="ECO:0007669"/>
    <property type="project" value="TreeGrafter"/>
</dbReference>
<dbReference type="GO" id="GO:0042147">
    <property type="term" value="P:retrograde transport, endosome to Golgi"/>
    <property type="evidence" value="ECO:0007669"/>
    <property type="project" value="TreeGrafter"/>
</dbReference>
<dbReference type="PANTHER" id="PTHR23331:SF1">
    <property type="entry name" value="WASH COMPLEX SUBUNIT 1"/>
    <property type="match status" value="1"/>
</dbReference>
<proteinExistence type="inferred from homology"/>
<dbReference type="GO" id="GO:0005769">
    <property type="term" value="C:early endosome"/>
    <property type="evidence" value="ECO:0007669"/>
    <property type="project" value="InterPro"/>
</dbReference>
<evidence type="ECO:0000259" key="4">
    <source>
        <dbReference type="Pfam" id="PF11945"/>
    </source>
</evidence>
<dbReference type="GO" id="GO:0006887">
    <property type="term" value="P:exocytosis"/>
    <property type="evidence" value="ECO:0007669"/>
    <property type="project" value="TreeGrafter"/>
</dbReference>
<keyword evidence="6" id="KW-1185">Reference proteome</keyword>